<sequence>MSYKYLVKRLEDSGFETYLVGGALRDKLLGEKIHDIDLTTRARPEQIMKIFSDMKLIDIGKKFGTIKVIYKSEEFEITSFRAESFYKDKRHPDKISFSNTIEEDLKRRDFTINAMAERNGKIIDLFDGKKDLEDKIIRAVGNPYERIEEDYLRALRAVRFATVLDFEIEENLKNAIKNKKNNIEEISKERIRDEIDKILLSKNPSKGIRLLEKLGLLGYIFPEVKKMIGFNQHSSHHKFDLFEHSMKVLDMTPANLKTRMAGLFHDTGKIDTFFLDENGEGRFFGHQEISKEIIKNRLKDLKYSKKFIENTSLLVERHMDNTNTYTKKSVRKLLRKVGDENIYDLFDLQKADVLSTVHDNTENILNAKKLLEEILNSNTPRKKDQIDFSGNDLIEMGFKEGKKLGEILNEVYSLVMDEKLENKKNEIVKYIKNKYNNLDRNY</sequence>
<evidence type="ECO:0000256" key="7">
    <source>
        <dbReference type="ARBA" id="ARBA00022842"/>
    </source>
</evidence>
<dbReference type="RefSeq" id="WP_156328503.1">
    <property type="nucleotide sequence ID" value="NZ_CACRSW010000003.1"/>
</dbReference>
<evidence type="ECO:0000259" key="10">
    <source>
        <dbReference type="Pfam" id="PF01743"/>
    </source>
</evidence>
<evidence type="ECO:0000256" key="9">
    <source>
        <dbReference type="RuleBase" id="RU003953"/>
    </source>
</evidence>
<reference evidence="13" key="1">
    <citation type="submission" date="2019-11" db="EMBL/GenBank/DDBJ databases">
        <authorList>
            <person name="Feng L."/>
        </authorList>
    </citation>
    <scope>NUCLEOTIDE SEQUENCE</scope>
    <source>
        <strain evidence="13">AvaginalisLFYP127</strain>
    </source>
</reference>
<feature type="domain" description="Poly A polymerase head" evidence="10">
    <location>
        <begin position="17"/>
        <end position="138"/>
    </location>
</feature>
<dbReference type="InterPro" id="IPR032810">
    <property type="entry name" value="CCA-adding_enz_C"/>
</dbReference>
<dbReference type="Gene3D" id="1.10.246.80">
    <property type="match status" value="1"/>
</dbReference>
<evidence type="ECO:0000259" key="11">
    <source>
        <dbReference type="Pfam" id="PF12627"/>
    </source>
</evidence>
<organism evidence="13">
    <name type="scientific">Anaerococcus vaginalis</name>
    <dbReference type="NCBI Taxonomy" id="33037"/>
    <lineage>
        <taxon>Bacteria</taxon>
        <taxon>Bacillati</taxon>
        <taxon>Bacillota</taxon>
        <taxon>Tissierellia</taxon>
        <taxon>Tissierellales</taxon>
        <taxon>Peptoniphilaceae</taxon>
        <taxon>Anaerococcus</taxon>
    </lineage>
</organism>
<dbReference type="InterPro" id="IPR050264">
    <property type="entry name" value="Bact_CCA-adding_enz_type3_sf"/>
</dbReference>
<dbReference type="InterPro" id="IPR032828">
    <property type="entry name" value="PolyA_RNA-bd"/>
</dbReference>
<dbReference type="GO" id="GO:0046872">
    <property type="term" value="F:metal ion binding"/>
    <property type="evidence" value="ECO:0007669"/>
    <property type="project" value="UniProtKB-KW"/>
</dbReference>
<protein>
    <submittedName>
        <fullName evidence="13">CCA-adding enzyme</fullName>
        <ecNumber evidence="13">2.7.7.72</ecNumber>
    </submittedName>
</protein>
<keyword evidence="7" id="KW-0460">Magnesium</keyword>
<evidence type="ECO:0000256" key="5">
    <source>
        <dbReference type="ARBA" id="ARBA00022723"/>
    </source>
</evidence>
<comment type="cofactor">
    <cofactor evidence="1">
        <name>Mg(2+)</name>
        <dbReference type="ChEBI" id="CHEBI:18420"/>
    </cofactor>
</comment>
<evidence type="ECO:0000256" key="6">
    <source>
        <dbReference type="ARBA" id="ARBA00022741"/>
    </source>
</evidence>
<dbReference type="Gene3D" id="1.10.3090.10">
    <property type="entry name" value="cca-adding enzyme, domain 2"/>
    <property type="match status" value="1"/>
</dbReference>
<dbReference type="InterPro" id="IPR002646">
    <property type="entry name" value="PolA_pol_head_dom"/>
</dbReference>
<keyword evidence="8 9" id="KW-0694">RNA-binding</keyword>
<dbReference type="EC" id="2.7.7.72" evidence="13"/>
<dbReference type="AlphaFoldDB" id="A0A6N2RDK9"/>
<keyword evidence="5" id="KW-0479">Metal-binding</keyword>
<evidence type="ECO:0000256" key="4">
    <source>
        <dbReference type="ARBA" id="ARBA00022695"/>
    </source>
</evidence>
<name>A0A6N2RDK9_9FIRM</name>
<keyword evidence="3" id="KW-0819">tRNA processing</keyword>
<gene>
    <name evidence="13" type="primary">cca</name>
    <name evidence="13" type="ORF">AVLFYP127_01358</name>
</gene>
<evidence type="ECO:0000313" key="13">
    <source>
        <dbReference type="EMBL" id="VYS79263.1"/>
    </source>
</evidence>
<keyword evidence="6" id="KW-0547">Nucleotide-binding</keyword>
<dbReference type="Pfam" id="PF01743">
    <property type="entry name" value="PolyA_pol"/>
    <property type="match status" value="1"/>
</dbReference>
<dbReference type="EMBL" id="CACRSW010000003">
    <property type="protein sequence ID" value="VYS79263.1"/>
    <property type="molecule type" value="Genomic_DNA"/>
</dbReference>
<feature type="domain" description="CCA-adding enzyme C-terminal" evidence="12">
    <location>
        <begin position="289"/>
        <end position="430"/>
    </location>
</feature>
<dbReference type="GO" id="GO:0008033">
    <property type="term" value="P:tRNA processing"/>
    <property type="evidence" value="ECO:0007669"/>
    <property type="project" value="UniProtKB-KW"/>
</dbReference>
<dbReference type="SUPFAM" id="SSF81891">
    <property type="entry name" value="Poly A polymerase C-terminal region-like"/>
    <property type="match status" value="1"/>
</dbReference>
<proteinExistence type="inferred from homology"/>
<accession>A0A6N2RDK9</accession>
<dbReference type="PANTHER" id="PTHR46173">
    <property type="entry name" value="CCA TRNA NUCLEOTIDYLTRANSFERASE 1, MITOCHONDRIAL"/>
    <property type="match status" value="1"/>
</dbReference>
<evidence type="ECO:0000256" key="3">
    <source>
        <dbReference type="ARBA" id="ARBA00022694"/>
    </source>
</evidence>
<dbReference type="SUPFAM" id="SSF81301">
    <property type="entry name" value="Nucleotidyltransferase"/>
    <property type="match status" value="1"/>
</dbReference>
<dbReference type="Pfam" id="PF13735">
    <property type="entry name" value="tRNA_NucTran2_2"/>
    <property type="match status" value="1"/>
</dbReference>
<dbReference type="Gene3D" id="3.30.460.10">
    <property type="entry name" value="Beta Polymerase, domain 2"/>
    <property type="match status" value="1"/>
</dbReference>
<dbReference type="CDD" id="cd05398">
    <property type="entry name" value="NT_ClassII-CCAase"/>
    <property type="match status" value="1"/>
</dbReference>
<dbReference type="CDD" id="cd00077">
    <property type="entry name" value="HDc"/>
    <property type="match status" value="1"/>
</dbReference>
<evidence type="ECO:0000259" key="12">
    <source>
        <dbReference type="Pfam" id="PF13735"/>
    </source>
</evidence>
<evidence type="ECO:0000256" key="1">
    <source>
        <dbReference type="ARBA" id="ARBA00001946"/>
    </source>
</evidence>
<dbReference type="InterPro" id="IPR003607">
    <property type="entry name" value="HD/PDEase_dom"/>
</dbReference>
<dbReference type="GO" id="GO:0000049">
    <property type="term" value="F:tRNA binding"/>
    <property type="evidence" value="ECO:0007669"/>
    <property type="project" value="TreeGrafter"/>
</dbReference>
<dbReference type="InterPro" id="IPR043519">
    <property type="entry name" value="NT_sf"/>
</dbReference>
<keyword evidence="4 13" id="KW-0548">Nucleotidyltransferase</keyword>
<dbReference type="GO" id="GO:0000166">
    <property type="term" value="F:nucleotide binding"/>
    <property type="evidence" value="ECO:0007669"/>
    <property type="project" value="UniProtKB-KW"/>
</dbReference>
<dbReference type="PANTHER" id="PTHR46173:SF1">
    <property type="entry name" value="CCA TRNA NUCLEOTIDYLTRANSFERASE 1, MITOCHONDRIAL"/>
    <property type="match status" value="1"/>
</dbReference>
<dbReference type="GO" id="GO:0004810">
    <property type="term" value="F:CCA tRNA nucleotidyltransferase activity"/>
    <property type="evidence" value="ECO:0007669"/>
    <property type="project" value="UniProtKB-EC"/>
</dbReference>
<feature type="domain" description="tRNA nucleotidyltransferase/poly(A) polymerase RNA and SrmB- binding" evidence="11">
    <location>
        <begin position="165"/>
        <end position="226"/>
    </location>
</feature>
<dbReference type="Pfam" id="PF12627">
    <property type="entry name" value="PolyA_pol_RNAbd"/>
    <property type="match status" value="1"/>
</dbReference>
<evidence type="ECO:0000256" key="8">
    <source>
        <dbReference type="ARBA" id="ARBA00022884"/>
    </source>
</evidence>
<keyword evidence="2 9" id="KW-0808">Transferase</keyword>
<evidence type="ECO:0000256" key="2">
    <source>
        <dbReference type="ARBA" id="ARBA00022679"/>
    </source>
</evidence>
<comment type="similarity">
    <text evidence="9">Belongs to the tRNA nucleotidyltransferase/poly(A) polymerase family.</text>
</comment>